<dbReference type="SUPFAM" id="SSF52777">
    <property type="entry name" value="CoA-dependent acyltransferases"/>
    <property type="match status" value="1"/>
</dbReference>
<dbReference type="PANTHER" id="PTHR38474:SF2">
    <property type="entry name" value="CHLORAMPHENICOL ACETYLTRANSFERASE"/>
    <property type="match status" value="1"/>
</dbReference>
<dbReference type="InterPro" id="IPR001707">
    <property type="entry name" value="Cmp_AcTrfase"/>
</dbReference>
<evidence type="ECO:0000313" key="2">
    <source>
        <dbReference type="Proteomes" id="UP000078335"/>
    </source>
</evidence>
<organism evidence="1 2">
    <name type="scientific">Curtobacterium oceanosedimentum</name>
    <dbReference type="NCBI Taxonomy" id="465820"/>
    <lineage>
        <taxon>Bacteria</taxon>
        <taxon>Bacillati</taxon>
        <taxon>Actinomycetota</taxon>
        <taxon>Actinomycetes</taxon>
        <taxon>Micrococcales</taxon>
        <taxon>Microbacteriaceae</taxon>
        <taxon>Curtobacterium</taxon>
    </lineage>
</organism>
<dbReference type="PANTHER" id="PTHR38474">
    <property type="entry name" value="SLR0299 PROTEIN"/>
    <property type="match status" value="1"/>
</dbReference>
<name>A0ABR5S9Y5_9MICO</name>
<keyword evidence="2" id="KW-1185">Reference proteome</keyword>
<gene>
    <name evidence="1" type="ORF">NS263_03810</name>
</gene>
<dbReference type="PIRSF" id="PIRSF000440">
    <property type="entry name" value="CAT"/>
    <property type="match status" value="1"/>
</dbReference>
<reference evidence="1 2" key="1">
    <citation type="journal article" date="2016" name="Front. Microbiol.">
        <title>Genomic Resource of Rice Seed Associated Bacteria.</title>
        <authorList>
            <person name="Midha S."/>
            <person name="Bansal K."/>
            <person name="Sharma S."/>
            <person name="Kumar N."/>
            <person name="Patil P.P."/>
            <person name="Chaudhry V."/>
            <person name="Patil P.B."/>
        </authorList>
    </citation>
    <scope>NUCLEOTIDE SEQUENCE [LARGE SCALE GENOMIC DNA]</scope>
    <source>
        <strain evidence="1 2">NS263</strain>
    </source>
</reference>
<protein>
    <submittedName>
        <fullName evidence="1">Chloramphenicol acetyltransferase</fullName>
    </submittedName>
</protein>
<proteinExistence type="predicted"/>
<dbReference type="Pfam" id="PF00302">
    <property type="entry name" value="CAT"/>
    <property type="match status" value="1"/>
</dbReference>
<comment type="caution">
    <text evidence="1">The sequence shown here is derived from an EMBL/GenBank/DDBJ whole genome shotgun (WGS) entry which is preliminary data.</text>
</comment>
<dbReference type="Proteomes" id="UP000078335">
    <property type="component" value="Unassembled WGS sequence"/>
</dbReference>
<dbReference type="InterPro" id="IPR023213">
    <property type="entry name" value="CAT-like_dom_sf"/>
</dbReference>
<dbReference type="SMART" id="SM01059">
    <property type="entry name" value="CAT"/>
    <property type="match status" value="1"/>
</dbReference>
<sequence length="218" mass="24854">MRVARLRPIDLDRWPRAEHFAHYRREPCAWEMTVDVDVTAFVDAARAAGAKTYPSQIWVLATVVNRHDEFRMQLTEDGRPAVWDVVHPTFTVFHPDTETFSVLVVEYDSDARAFHDAVVATTERYRDDHRMFPQGTGRTDLFDVSTLPRTSFTGFALHLTGAEDHLAPVITLGRYRQVDGRTVMPMALRINHAAVDGFHASRFVTEVEELFADPAWLG</sequence>
<evidence type="ECO:0000313" key="1">
    <source>
        <dbReference type="EMBL" id="KTR41623.1"/>
    </source>
</evidence>
<dbReference type="Gene3D" id="3.30.559.10">
    <property type="entry name" value="Chloramphenicol acetyltransferase-like domain"/>
    <property type="match status" value="1"/>
</dbReference>
<accession>A0ABR5S9Y5</accession>
<dbReference type="EMBL" id="LDRB01000013">
    <property type="protein sequence ID" value="KTR41623.1"/>
    <property type="molecule type" value="Genomic_DNA"/>
</dbReference>